<dbReference type="Gene3D" id="1.10.10.1320">
    <property type="entry name" value="Anti-sigma factor, zinc-finger domain"/>
    <property type="match status" value="1"/>
</dbReference>
<gene>
    <name evidence="2" type="ordered locus">Cyan7425_3257</name>
</gene>
<protein>
    <submittedName>
        <fullName evidence="2">Anti-ECFsigma factor, ChrR</fullName>
    </submittedName>
</protein>
<feature type="domain" description="ChrR-like cupin" evidence="1">
    <location>
        <begin position="97"/>
        <end position="191"/>
    </location>
</feature>
<accession>B8HNZ7</accession>
<organism evidence="2">
    <name type="scientific">Cyanothece sp. (strain PCC 7425 / ATCC 29141)</name>
    <dbReference type="NCBI Taxonomy" id="395961"/>
    <lineage>
        <taxon>Bacteria</taxon>
        <taxon>Bacillati</taxon>
        <taxon>Cyanobacteriota</taxon>
        <taxon>Cyanophyceae</taxon>
        <taxon>Gomontiellales</taxon>
        <taxon>Cyanothecaceae</taxon>
        <taxon>Cyanothece</taxon>
    </lineage>
</organism>
<dbReference type="InterPro" id="IPR014710">
    <property type="entry name" value="RmlC-like_jellyroll"/>
</dbReference>
<dbReference type="EMBL" id="CP001344">
    <property type="protein sequence ID" value="ACL45584.1"/>
    <property type="molecule type" value="Genomic_DNA"/>
</dbReference>
<dbReference type="STRING" id="395961.Cyan7425_3257"/>
<dbReference type="SUPFAM" id="SSF51182">
    <property type="entry name" value="RmlC-like cupins"/>
    <property type="match status" value="1"/>
</dbReference>
<evidence type="ECO:0000259" key="1">
    <source>
        <dbReference type="Pfam" id="PF12973"/>
    </source>
</evidence>
<name>B8HNZ7_CYAP4</name>
<dbReference type="Gene3D" id="2.60.120.10">
    <property type="entry name" value="Jelly Rolls"/>
    <property type="match status" value="1"/>
</dbReference>
<reference evidence="2" key="1">
    <citation type="submission" date="2009-01" db="EMBL/GenBank/DDBJ databases">
        <title>Complete sequence of chromosome Cyanothece sp. PCC 7425.</title>
        <authorList>
            <consortium name="US DOE Joint Genome Institute"/>
            <person name="Lucas S."/>
            <person name="Copeland A."/>
            <person name="Lapidus A."/>
            <person name="Glavina del Rio T."/>
            <person name="Dalin E."/>
            <person name="Tice H."/>
            <person name="Bruce D."/>
            <person name="Goodwin L."/>
            <person name="Pitluck S."/>
            <person name="Sims D."/>
            <person name="Meineke L."/>
            <person name="Brettin T."/>
            <person name="Detter J.C."/>
            <person name="Han C."/>
            <person name="Larimer F."/>
            <person name="Land M."/>
            <person name="Hauser L."/>
            <person name="Kyrpides N."/>
            <person name="Ovchinnikova G."/>
            <person name="Liberton M."/>
            <person name="Stoeckel J."/>
            <person name="Banerjee A."/>
            <person name="Singh A."/>
            <person name="Page L."/>
            <person name="Sato H."/>
            <person name="Zhao L."/>
            <person name="Sherman L."/>
            <person name="Pakrasi H."/>
            <person name="Richardson P."/>
        </authorList>
    </citation>
    <scope>NUCLEOTIDE SEQUENCE</scope>
    <source>
        <strain evidence="2">PCC 7425</strain>
    </source>
</reference>
<dbReference type="Pfam" id="PF12973">
    <property type="entry name" value="Cupin_7"/>
    <property type="match status" value="1"/>
</dbReference>
<dbReference type="InterPro" id="IPR041916">
    <property type="entry name" value="Anti_sigma_zinc_sf"/>
</dbReference>
<dbReference type="HOGENOM" id="CLU_117524_0_0_3"/>
<evidence type="ECO:0000313" key="2">
    <source>
        <dbReference type="EMBL" id="ACL45584.1"/>
    </source>
</evidence>
<sequence length="206" mass="23042">MADMDTDNYSFCELAPLYALGMLSQTERAWIEQQVTEYPELAEELAAYQSAVTAIPYSAPTLPMTANLKERLFERLELETPSSQGAPPPSPTSPYRAVRSQDLNWQPHAVPGVEVAIVHTDLVKREIVGFLRAEPGVRYPWHRHAAIEEIFMISGDLVIEAEVYGAGDYIRSLPNSYHAPFTVGGCQFFFHTSMDDEYPELAASSR</sequence>
<dbReference type="InterPro" id="IPR011051">
    <property type="entry name" value="RmlC_Cupin_sf"/>
</dbReference>
<dbReference type="eggNOG" id="COG1917">
    <property type="taxonomic scope" value="Bacteria"/>
</dbReference>
<proteinExistence type="predicted"/>
<dbReference type="AlphaFoldDB" id="B8HNZ7"/>
<dbReference type="KEGG" id="cyn:Cyan7425_3257"/>
<dbReference type="InterPro" id="IPR025979">
    <property type="entry name" value="ChrR-like_cupin_dom"/>
</dbReference>